<sequence>METRAKWCLSFGLLLTVMSTVNSQYRYDYSYHTKARGWLKLHIMPSTFNDAFRICNAEGAVLASPLNILLKNVMMTIQNKMVGDSCALYTGIHSIFAQGSFASVEGKPIARLGIEWAPNEPDNYNNTESCIVMLQNGTMADVRCTETFPFICYKKKSNNMALNDCGTIDNEYSLDSRTGSCYKFHRVGRTWRNAYMTCMAEGGHLAIINSQTEMQVLKELFAKHPTDSISAQSRDVIAVGFHDWGESRVWYTVHGQSIVDAGYSTFAQGQPDDDKSFDSTGSHCGGMFRDGLLDDFWCIGNTLPFICEKRPDSLTAEDDDL</sequence>
<protein>
    <recommendedName>
        <fullName evidence="2">C-type lectin domain-containing protein</fullName>
    </recommendedName>
</protein>
<name>A0ABN8ATV6_CHISP</name>
<dbReference type="PROSITE" id="PS50041">
    <property type="entry name" value="C_TYPE_LECTIN_2"/>
    <property type="match status" value="2"/>
</dbReference>
<accession>A0ABN8ATV6</accession>
<feature type="chain" id="PRO_5045235725" description="C-type lectin domain-containing protein" evidence="1">
    <location>
        <begin position="24"/>
        <end position="321"/>
    </location>
</feature>
<dbReference type="SUPFAM" id="SSF56436">
    <property type="entry name" value="C-type lectin-like"/>
    <property type="match status" value="2"/>
</dbReference>
<organism evidence="3 4">
    <name type="scientific">Chilo suppressalis</name>
    <name type="common">Asiatic rice borer moth</name>
    <dbReference type="NCBI Taxonomy" id="168631"/>
    <lineage>
        <taxon>Eukaryota</taxon>
        <taxon>Metazoa</taxon>
        <taxon>Ecdysozoa</taxon>
        <taxon>Arthropoda</taxon>
        <taxon>Hexapoda</taxon>
        <taxon>Insecta</taxon>
        <taxon>Pterygota</taxon>
        <taxon>Neoptera</taxon>
        <taxon>Endopterygota</taxon>
        <taxon>Lepidoptera</taxon>
        <taxon>Glossata</taxon>
        <taxon>Ditrysia</taxon>
        <taxon>Pyraloidea</taxon>
        <taxon>Crambidae</taxon>
        <taxon>Crambinae</taxon>
        <taxon>Chilo</taxon>
    </lineage>
</organism>
<dbReference type="InterPro" id="IPR050111">
    <property type="entry name" value="C-type_lectin/snaclec_domain"/>
</dbReference>
<keyword evidence="4" id="KW-1185">Reference proteome</keyword>
<dbReference type="EMBL" id="OU963903">
    <property type="protein sequence ID" value="CAH0398107.1"/>
    <property type="molecule type" value="Genomic_DNA"/>
</dbReference>
<dbReference type="InterPro" id="IPR001304">
    <property type="entry name" value="C-type_lectin-like"/>
</dbReference>
<feature type="domain" description="C-type lectin" evidence="2">
    <location>
        <begin position="177"/>
        <end position="298"/>
    </location>
</feature>
<evidence type="ECO:0000259" key="2">
    <source>
        <dbReference type="PROSITE" id="PS50041"/>
    </source>
</evidence>
<dbReference type="PANTHER" id="PTHR22803">
    <property type="entry name" value="MANNOSE, PHOSPHOLIPASE, LECTIN RECEPTOR RELATED"/>
    <property type="match status" value="1"/>
</dbReference>
<dbReference type="Gene3D" id="3.10.100.10">
    <property type="entry name" value="Mannose-Binding Protein A, subunit A"/>
    <property type="match status" value="2"/>
</dbReference>
<gene>
    <name evidence="3" type="ORF">CHILSU_LOCUS1216</name>
</gene>
<dbReference type="Proteomes" id="UP001153292">
    <property type="component" value="Chromosome 10"/>
</dbReference>
<evidence type="ECO:0000313" key="4">
    <source>
        <dbReference type="Proteomes" id="UP001153292"/>
    </source>
</evidence>
<feature type="domain" description="C-type lectin" evidence="2">
    <location>
        <begin position="47"/>
        <end position="153"/>
    </location>
</feature>
<dbReference type="CDD" id="cd00037">
    <property type="entry name" value="CLECT"/>
    <property type="match status" value="1"/>
</dbReference>
<reference evidence="3" key="1">
    <citation type="submission" date="2021-12" db="EMBL/GenBank/DDBJ databases">
        <authorList>
            <person name="King R."/>
        </authorList>
    </citation>
    <scope>NUCLEOTIDE SEQUENCE</scope>
</reference>
<feature type="signal peptide" evidence="1">
    <location>
        <begin position="1"/>
        <end position="23"/>
    </location>
</feature>
<keyword evidence="1" id="KW-0732">Signal</keyword>
<dbReference type="InterPro" id="IPR016186">
    <property type="entry name" value="C-type_lectin-like/link_sf"/>
</dbReference>
<dbReference type="SMART" id="SM00034">
    <property type="entry name" value="CLECT"/>
    <property type="match status" value="2"/>
</dbReference>
<proteinExistence type="predicted"/>
<dbReference type="Pfam" id="PF00059">
    <property type="entry name" value="Lectin_C"/>
    <property type="match status" value="2"/>
</dbReference>
<dbReference type="InterPro" id="IPR016187">
    <property type="entry name" value="CTDL_fold"/>
</dbReference>
<evidence type="ECO:0000256" key="1">
    <source>
        <dbReference type="SAM" id="SignalP"/>
    </source>
</evidence>
<evidence type="ECO:0000313" key="3">
    <source>
        <dbReference type="EMBL" id="CAH0398107.1"/>
    </source>
</evidence>